<evidence type="ECO:0000256" key="4">
    <source>
        <dbReference type="ARBA" id="ARBA00022475"/>
    </source>
</evidence>
<evidence type="ECO:0000259" key="8">
    <source>
        <dbReference type="PROSITE" id="PS50893"/>
    </source>
</evidence>
<dbReference type="SUPFAM" id="SSF52540">
    <property type="entry name" value="P-loop containing nucleoside triphosphate hydrolases"/>
    <property type="match status" value="1"/>
</dbReference>
<keyword evidence="5" id="KW-0547">Nucleotide-binding</keyword>
<evidence type="ECO:0000256" key="1">
    <source>
        <dbReference type="ARBA" id="ARBA00004417"/>
    </source>
</evidence>
<dbReference type="InterPro" id="IPR017871">
    <property type="entry name" value="ABC_transporter-like_CS"/>
</dbReference>
<sequence>MSLLEVKNLCVDYEMRRGTARAVNNVNFTLEKGETLGLIGESGCGKTTAAMSILGFVTSPGRIAEGEVIFKGKNLRNFTDEQMRQLRGMSMSIVRQEAQNALNPVLTVGEQIGEVLREHGIRNKIDVEDRVDSLLEMVGISPERKKSYPFEFSGGMRQRVMIALAAIAEPELMILDEPITGLDVIVQRQLLNLLNDLKNKMNLTALLIAHDLSVIAEMCSRVAVMYGGFIVEKADVVDLYEKPLHPYSKALIESYPRIHGEKKKLVSIPGSPPHLLSPPESCLFAERCKKATEKCFRCIPEETIIDSRMVRCHLYSEEECNV</sequence>
<dbReference type="InterPro" id="IPR003439">
    <property type="entry name" value="ABC_transporter-like_ATP-bd"/>
</dbReference>
<dbReference type="AlphaFoldDB" id="A0AAJ1IAG3"/>
<dbReference type="InterPro" id="IPR027417">
    <property type="entry name" value="P-loop_NTPase"/>
</dbReference>
<dbReference type="PANTHER" id="PTHR43297:SF2">
    <property type="entry name" value="DIPEPTIDE TRANSPORT ATP-BINDING PROTEIN DPPD"/>
    <property type="match status" value="1"/>
</dbReference>
<dbReference type="GO" id="GO:0005524">
    <property type="term" value="F:ATP binding"/>
    <property type="evidence" value="ECO:0007669"/>
    <property type="project" value="UniProtKB-KW"/>
</dbReference>
<keyword evidence="4" id="KW-1003">Cell membrane</keyword>
<name>A0AAJ1IAG3_9SPIO</name>
<dbReference type="GO" id="GO:0015833">
    <property type="term" value="P:peptide transport"/>
    <property type="evidence" value="ECO:0007669"/>
    <property type="project" value="InterPro"/>
</dbReference>
<evidence type="ECO:0000256" key="3">
    <source>
        <dbReference type="ARBA" id="ARBA00022448"/>
    </source>
</evidence>
<keyword evidence="7" id="KW-0472">Membrane</keyword>
<dbReference type="FunFam" id="3.40.50.300:FF:000016">
    <property type="entry name" value="Oligopeptide ABC transporter ATP-binding component"/>
    <property type="match status" value="1"/>
</dbReference>
<dbReference type="InterPro" id="IPR013563">
    <property type="entry name" value="Oligopep_ABC_C"/>
</dbReference>
<evidence type="ECO:0000313" key="9">
    <source>
        <dbReference type="EMBL" id="MDC7225685.1"/>
    </source>
</evidence>
<evidence type="ECO:0000256" key="2">
    <source>
        <dbReference type="ARBA" id="ARBA00005417"/>
    </source>
</evidence>
<dbReference type="InterPro" id="IPR003593">
    <property type="entry name" value="AAA+_ATPase"/>
</dbReference>
<evidence type="ECO:0000256" key="5">
    <source>
        <dbReference type="ARBA" id="ARBA00022741"/>
    </source>
</evidence>
<keyword evidence="3" id="KW-0813">Transport</keyword>
<dbReference type="NCBIfam" id="TIGR01727">
    <property type="entry name" value="oligo_HPY"/>
    <property type="match status" value="1"/>
</dbReference>
<reference evidence="9 10" key="1">
    <citation type="submission" date="2022-12" db="EMBL/GenBank/DDBJ databases">
        <title>Metagenome assembled genome from gulf of manar.</title>
        <authorList>
            <person name="Kohli P."/>
            <person name="Pk S."/>
            <person name="Venkata Ramana C."/>
            <person name="Sasikala C."/>
        </authorList>
    </citation>
    <scope>NUCLEOTIDE SEQUENCE [LARGE SCALE GENOMIC DNA]</scope>
    <source>
        <strain evidence="9">JB008</strain>
    </source>
</reference>
<gene>
    <name evidence="9" type="ORF">PQJ61_02850</name>
</gene>
<dbReference type="Proteomes" id="UP001221217">
    <property type="component" value="Unassembled WGS sequence"/>
</dbReference>
<dbReference type="InterPro" id="IPR050388">
    <property type="entry name" value="ABC_Ni/Peptide_Import"/>
</dbReference>
<comment type="subcellular location">
    <subcellularLocation>
        <location evidence="1">Cell inner membrane</location>
        <topology evidence="1">Peripheral membrane protein</topology>
    </subcellularLocation>
</comment>
<comment type="caution">
    <text evidence="9">The sequence shown here is derived from an EMBL/GenBank/DDBJ whole genome shotgun (WGS) entry which is preliminary data.</text>
</comment>
<dbReference type="GO" id="GO:0005886">
    <property type="term" value="C:plasma membrane"/>
    <property type="evidence" value="ECO:0007669"/>
    <property type="project" value="UniProtKB-SubCell"/>
</dbReference>
<protein>
    <submittedName>
        <fullName evidence="9">ABC transporter ATP-binding protein</fullName>
    </submittedName>
</protein>
<dbReference type="CDD" id="cd03257">
    <property type="entry name" value="ABC_NikE_OppD_transporters"/>
    <property type="match status" value="1"/>
</dbReference>
<evidence type="ECO:0000256" key="6">
    <source>
        <dbReference type="ARBA" id="ARBA00022840"/>
    </source>
</evidence>
<dbReference type="GO" id="GO:0016887">
    <property type="term" value="F:ATP hydrolysis activity"/>
    <property type="evidence" value="ECO:0007669"/>
    <property type="project" value="InterPro"/>
</dbReference>
<proteinExistence type="inferred from homology"/>
<dbReference type="Pfam" id="PF08352">
    <property type="entry name" value="oligo_HPY"/>
    <property type="match status" value="1"/>
</dbReference>
<dbReference type="PROSITE" id="PS50893">
    <property type="entry name" value="ABC_TRANSPORTER_2"/>
    <property type="match status" value="1"/>
</dbReference>
<keyword evidence="6 9" id="KW-0067">ATP-binding</keyword>
<dbReference type="PROSITE" id="PS00211">
    <property type="entry name" value="ABC_TRANSPORTER_1"/>
    <property type="match status" value="1"/>
</dbReference>
<dbReference type="PANTHER" id="PTHR43297">
    <property type="entry name" value="OLIGOPEPTIDE TRANSPORT ATP-BINDING PROTEIN APPD"/>
    <property type="match status" value="1"/>
</dbReference>
<organism evidence="9 10">
    <name type="scientific">Candidatus Thalassospirochaeta sargassi</name>
    <dbReference type="NCBI Taxonomy" id="3119039"/>
    <lineage>
        <taxon>Bacteria</taxon>
        <taxon>Pseudomonadati</taxon>
        <taxon>Spirochaetota</taxon>
        <taxon>Spirochaetia</taxon>
        <taxon>Spirochaetales</taxon>
        <taxon>Spirochaetaceae</taxon>
        <taxon>Candidatus Thalassospirochaeta</taxon>
    </lineage>
</organism>
<dbReference type="Pfam" id="PF00005">
    <property type="entry name" value="ABC_tran"/>
    <property type="match status" value="1"/>
</dbReference>
<evidence type="ECO:0000313" key="10">
    <source>
        <dbReference type="Proteomes" id="UP001221217"/>
    </source>
</evidence>
<dbReference type="EMBL" id="JAQQAL010000009">
    <property type="protein sequence ID" value="MDC7225685.1"/>
    <property type="molecule type" value="Genomic_DNA"/>
</dbReference>
<dbReference type="SMART" id="SM00382">
    <property type="entry name" value="AAA"/>
    <property type="match status" value="1"/>
</dbReference>
<dbReference type="Gene3D" id="3.40.50.300">
    <property type="entry name" value="P-loop containing nucleotide triphosphate hydrolases"/>
    <property type="match status" value="1"/>
</dbReference>
<evidence type="ECO:0000256" key="7">
    <source>
        <dbReference type="ARBA" id="ARBA00023136"/>
    </source>
</evidence>
<feature type="domain" description="ABC transporter" evidence="8">
    <location>
        <begin position="4"/>
        <end position="252"/>
    </location>
</feature>
<comment type="similarity">
    <text evidence="2">Belongs to the ABC transporter superfamily.</text>
</comment>
<accession>A0AAJ1IAG3</accession>